<dbReference type="Pfam" id="PF06985">
    <property type="entry name" value="HET"/>
    <property type="match status" value="1"/>
</dbReference>
<dbReference type="OrthoDB" id="2958217at2759"/>
<evidence type="ECO:0000313" key="3">
    <source>
        <dbReference type="Proteomes" id="UP000799777"/>
    </source>
</evidence>
<keyword evidence="3" id="KW-1185">Reference proteome</keyword>
<reference evidence="2" key="1">
    <citation type="journal article" date="2020" name="Stud. Mycol.">
        <title>101 Dothideomycetes genomes: a test case for predicting lifestyles and emergence of pathogens.</title>
        <authorList>
            <person name="Haridas S."/>
            <person name="Albert R."/>
            <person name="Binder M."/>
            <person name="Bloem J."/>
            <person name="Labutti K."/>
            <person name="Salamov A."/>
            <person name="Andreopoulos B."/>
            <person name="Baker S."/>
            <person name="Barry K."/>
            <person name="Bills G."/>
            <person name="Bluhm B."/>
            <person name="Cannon C."/>
            <person name="Castanera R."/>
            <person name="Culley D."/>
            <person name="Daum C."/>
            <person name="Ezra D."/>
            <person name="Gonzalez J."/>
            <person name="Henrissat B."/>
            <person name="Kuo A."/>
            <person name="Liang C."/>
            <person name="Lipzen A."/>
            <person name="Lutzoni F."/>
            <person name="Magnuson J."/>
            <person name="Mondo S."/>
            <person name="Nolan M."/>
            <person name="Ohm R."/>
            <person name="Pangilinan J."/>
            <person name="Park H.-J."/>
            <person name="Ramirez L."/>
            <person name="Alfaro M."/>
            <person name="Sun H."/>
            <person name="Tritt A."/>
            <person name="Yoshinaga Y."/>
            <person name="Zwiers L.-H."/>
            <person name="Turgeon B."/>
            <person name="Goodwin S."/>
            <person name="Spatafora J."/>
            <person name="Crous P."/>
            <person name="Grigoriev I."/>
        </authorList>
    </citation>
    <scope>NUCLEOTIDE SEQUENCE</scope>
    <source>
        <strain evidence="2">CBS 110217</strain>
    </source>
</reference>
<feature type="non-terminal residue" evidence="2">
    <location>
        <position position="1"/>
    </location>
</feature>
<proteinExistence type="predicted"/>
<feature type="domain" description="Heterokaryon incompatibility" evidence="1">
    <location>
        <begin position="1"/>
        <end position="99"/>
    </location>
</feature>
<name>A0A9P4HCE1_9PLEO</name>
<dbReference type="InterPro" id="IPR010730">
    <property type="entry name" value="HET"/>
</dbReference>
<dbReference type="PANTHER" id="PTHR33112:SF16">
    <property type="entry name" value="HETEROKARYON INCOMPATIBILITY DOMAIN-CONTAINING PROTEIN"/>
    <property type="match status" value="1"/>
</dbReference>
<evidence type="ECO:0000313" key="2">
    <source>
        <dbReference type="EMBL" id="KAF2032048.1"/>
    </source>
</evidence>
<comment type="caution">
    <text evidence="2">The sequence shown here is derived from an EMBL/GenBank/DDBJ whole genome shotgun (WGS) entry which is preliminary data.</text>
</comment>
<dbReference type="PANTHER" id="PTHR33112">
    <property type="entry name" value="DOMAIN PROTEIN, PUTATIVE-RELATED"/>
    <property type="match status" value="1"/>
</dbReference>
<organism evidence="2 3">
    <name type="scientific">Setomelanomma holmii</name>
    <dbReference type="NCBI Taxonomy" id="210430"/>
    <lineage>
        <taxon>Eukaryota</taxon>
        <taxon>Fungi</taxon>
        <taxon>Dikarya</taxon>
        <taxon>Ascomycota</taxon>
        <taxon>Pezizomycotina</taxon>
        <taxon>Dothideomycetes</taxon>
        <taxon>Pleosporomycetidae</taxon>
        <taxon>Pleosporales</taxon>
        <taxon>Pleosporineae</taxon>
        <taxon>Phaeosphaeriaceae</taxon>
        <taxon>Setomelanomma</taxon>
    </lineage>
</organism>
<protein>
    <recommendedName>
        <fullName evidence="1">Heterokaryon incompatibility domain-containing protein</fullName>
    </recommendedName>
</protein>
<evidence type="ECO:0000259" key="1">
    <source>
        <dbReference type="Pfam" id="PF06985"/>
    </source>
</evidence>
<accession>A0A9P4HCE1</accession>
<gene>
    <name evidence="2" type="ORF">EK21DRAFT_61536</name>
</gene>
<dbReference type="EMBL" id="ML978175">
    <property type="protein sequence ID" value="KAF2032048.1"/>
    <property type="molecule type" value="Genomic_DNA"/>
</dbReference>
<dbReference type="AlphaFoldDB" id="A0A9P4HCE1"/>
<dbReference type="Proteomes" id="UP000799777">
    <property type="component" value="Unassembled WGS sequence"/>
</dbReference>
<sequence length="99" mass="10898">YIWIDSLCIIQDSAADWAQEASRMCAVYMHASITFATIDSSASETGLLIAGGDRRCVRLGEEWGPIYARTYSHSGLDDPRATQLDGSPARILDTRGWCL</sequence>